<keyword evidence="2" id="KW-0418">Kinase</keyword>
<dbReference type="Pfam" id="PF01272">
    <property type="entry name" value="GreA_GreB"/>
    <property type="match status" value="1"/>
</dbReference>
<dbReference type="EMBL" id="AHKF01000018">
    <property type="protein sequence ID" value="EIA08206.1"/>
    <property type="molecule type" value="Genomic_DNA"/>
</dbReference>
<evidence type="ECO:0000313" key="3">
    <source>
        <dbReference type="Proteomes" id="UP000005566"/>
    </source>
</evidence>
<feature type="domain" description="Transcription elongation factor GreA/GreB C-terminal" evidence="1">
    <location>
        <begin position="38"/>
        <end position="110"/>
    </location>
</feature>
<dbReference type="PANTHER" id="PTHR30437">
    <property type="entry name" value="TRANSCRIPTION ELONGATION FACTOR GREA"/>
    <property type="match status" value="1"/>
</dbReference>
<dbReference type="GO" id="GO:0006354">
    <property type="term" value="P:DNA-templated transcription elongation"/>
    <property type="evidence" value="ECO:0007669"/>
    <property type="project" value="TreeGrafter"/>
</dbReference>
<accession>H7FRR6</accession>
<dbReference type="GO" id="GO:0070063">
    <property type="term" value="F:RNA polymerase binding"/>
    <property type="evidence" value="ECO:0007669"/>
    <property type="project" value="InterPro"/>
</dbReference>
<comment type="caution">
    <text evidence="2">The sequence shown here is derived from an EMBL/GenBank/DDBJ whole genome shotgun (WGS) entry which is preliminary data.</text>
</comment>
<dbReference type="PATRIC" id="fig|1086011.3.peg.1882"/>
<dbReference type="InterPro" id="IPR036953">
    <property type="entry name" value="GreA/GreB_C_sf"/>
</dbReference>
<dbReference type="GO" id="GO:0032784">
    <property type="term" value="P:regulation of DNA-templated transcription elongation"/>
    <property type="evidence" value="ECO:0007669"/>
    <property type="project" value="InterPro"/>
</dbReference>
<gene>
    <name evidence="2" type="ORF">HJ01_01928</name>
</gene>
<dbReference type="InterPro" id="IPR023459">
    <property type="entry name" value="Tscrpt_elong_fac_GreA/B_fam"/>
</dbReference>
<keyword evidence="3" id="KW-1185">Reference proteome</keyword>
<dbReference type="GO" id="GO:0003677">
    <property type="term" value="F:DNA binding"/>
    <property type="evidence" value="ECO:0007669"/>
    <property type="project" value="InterPro"/>
</dbReference>
<name>H7FRR6_FLAFP</name>
<reference evidence="2 3" key="1">
    <citation type="journal article" date="2014" name="Acta Crystallogr. D">
        <title>Structure-based characterization and antifreeze properties of a hyperactive ice-binding protein from the Antarctic bacterium Flavobacterium frigoris PS1.</title>
        <authorList>
            <person name="Do H."/>
            <person name="Kim S.J."/>
            <person name="Kim H.J."/>
            <person name="Lee J.H."/>
        </authorList>
    </citation>
    <scope>NUCLEOTIDE SEQUENCE [LARGE SCALE GENOMIC DNA]</scope>
    <source>
        <strain evidence="2 3">PS1</strain>
    </source>
</reference>
<dbReference type="GO" id="GO:0016301">
    <property type="term" value="F:kinase activity"/>
    <property type="evidence" value="ECO:0007669"/>
    <property type="project" value="UniProtKB-KW"/>
</dbReference>
<evidence type="ECO:0000259" key="1">
    <source>
        <dbReference type="Pfam" id="PF01272"/>
    </source>
</evidence>
<dbReference type="InterPro" id="IPR001437">
    <property type="entry name" value="Tscrpt_elong_fac_GreA/B_C"/>
</dbReference>
<dbReference type="PROSITE" id="PS00830">
    <property type="entry name" value="GREAB_2"/>
    <property type="match status" value="1"/>
</dbReference>
<sequence>MRAISISTNNGDKTYKSSLDKLRVELKSASMVDTDDMPTDVIRFNSFVTIYTSFNVERSYQIVVPEKSNILHNRISILSPMGLALLGYAKGDSIVWQFPSGANEIKIIDVIQQEIQLKKETI</sequence>
<dbReference type="PIRSF" id="PIRSF006092">
    <property type="entry name" value="GreA_GreB"/>
    <property type="match status" value="1"/>
</dbReference>
<dbReference type="Gene3D" id="3.10.50.30">
    <property type="entry name" value="Transcription elongation factor, GreA/GreB, C-terminal domain"/>
    <property type="match status" value="1"/>
</dbReference>
<dbReference type="AlphaFoldDB" id="H7FRR6"/>
<protein>
    <submittedName>
        <fullName evidence="2">Regulator of nucleoside diphosphate kinase</fullName>
    </submittedName>
</protein>
<evidence type="ECO:0000313" key="2">
    <source>
        <dbReference type="EMBL" id="EIA08206.1"/>
    </source>
</evidence>
<dbReference type="InterPro" id="IPR018151">
    <property type="entry name" value="TF_GreA/GreB_CS"/>
</dbReference>
<dbReference type="PANTHER" id="PTHR30437:SF5">
    <property type="entry name" value="REGULATOR OF NUCLEOSIDE DIPHOSPHATE KINASE"/>
    <property type="match status" value="1"/>
</dbReference>
<dbReference type="Proteomes" id="UP000005566">
    <property type="component" value="Unassembled WGS sequence"/>
</dbReference>
<proteinExistence type="predicted"/>
<dbReference type="SUPFAM" id="SSF54534">
    <property type="entry name" value="FKBP-like"/>
    <property type="match status" value="1"/>
</dbReference>
<keyword evidence="2" id="KW-0808">Transferase</keyword>
<organism evidence="2 3">
    <name type="scientific">Flavobacterium frigoris (strain PS1)</name>
    <dbReference type="NCBI Taxonomy" id="1086011"/>
    <lineage>
        <taxon>Bacteria</taxon>
        <taxon>Pseudomonadati</taxon>
        <taxon>Bacteroidota</taxon>
        <taxon>Flavobacteriia</taxon>
        <taxon>Flavobacteriales</taxon>
        <taxon>Flavobacteriaceae</taxon>
        <taxon>Flavobacterium</taxon>
    </lineage>
</organism>
<dbReference type="STRING" id="1086011.HJ01_01928"/>
<dbReference type="eggNOG" id="COG0782">
    <property type="taxonomic scope" value="Bacteria"/>
</dbReference>